<dbReference type="AlphaFoldDB" id="A0A9Y2L069"/>
<name>A0A9Y2L069_9RHOB</name>
<protein>
    <submittedName>
        <fullName evidence="1">Uncharacterized protein</fullName>
    </submittedName>
</protein>
<dbReference type="Proteomes" id="UP001238334">
    <property type="component" value="Chromosome"/>
</dbReference>
<proteinExistence type="predicted"/>
<sequence>MEVKIQDLPKETISSPRTIVSRPEDYLDNPALFMAAWAVLKAARGQAFDPARLRAAHLIDRPEPTPEPNNLDQTLDRVAAKTRAIAQAKGHALPPAA</sequence>
<reference evidence="1 2" key="1">
    <citation type="submission" date="2023-06" db="EMBL/GenBank/DDBJ databases">
        <title>Parasedimentitalea psychrophila sp. nov., a psychrophilic bacterium isolated from deep-sea sediment.</title>
        <authorList>
            <person name="Li A."/>
        </authorList>
    </citation>
    <scope>NUCLEOTIDE SEQUENCE [LARGE SCALE GENOMIC DNA]</scope>
    <source>
        <strain evidence="1 2">QS115</strain>
    </source>
</reference>
<keyword evidence="2" id="KW-1185">Reference proteome</keyword>
<dbReference type="EMBL" id="CP127247">
    <property type="protein sequence ID" value="WIY25137.1"/>
    <property type="molecule type" value="Genomic_DNA"/>
</dbReference>
<evidence type="ECO:0000313" key="2">
    <source>
        <dbReference type="Proteomes" id="UP001238334"/>
    </source>
</evidence>
<dbReference type="KEGG" id="ppso:QPJ95_22040"/>
<organism evidence="1 2">
    <name type="scientific">Parasedimentitalea psychrophila</name>
    <dbReference type="NCBI Taxonomy" id="2997337"/>
    <lineage>
        <taxon>Bacteria</taxon>
        <taxon>Pseudomonadati</taxon>
        <taxon>Pseudomonadota</taxon>
        <taxon>Alphaproteobacteria</taxon>
        <taxon>Rhodobacterales</taxon>
        <taxon>Paracoccaceae</taxon>
        <taxon>Parasedimentitalea</taxon>
    </lineage>
</organism>
<evidence type="ECO:0000313" key="1">
    <source>
        <dbReference type="EMBL" id="WIY25137.1"/>
    </source>
</evidence>
<dbReference type="RefSeq" id="WP_270920130.1">
    <property type="nucleotide sequence ID" value="NZ_CP127247.1"/>
</dbReference>
<accession>A0A9Y2L069</accession>
<gene>
    <name evidence="1" type="ORF">QPJ95_22040</name>
</gene>